<dbReference type="RefSeq" id="WP_031455439.1">
    <property type="nucleotide sequence ID" value="NZ_CAIJDO010000326.1"/>
</dbReference>
<name>A0A6V6ZE04_9FLAO</name>
<gene>
    <name evidence="1" type="ORF">FLACHUCJ7_04529</name>
</gene>
<reference evidence="1 2" key="1">
    <citation type="submission" date="2020-06" db="EMBL/GenBank/DDBJ databases">
        <authorList>
            <person name="Criscuolo A."/>
        </authorList>
    </citation>
    <scope>NUCLEOTIDE SEQUENCE [LARGE SCALE GENOMIC DNA]</scope>
    <source>
        <strain evidence="2">CIP 110025</strain>
    </source>
</reference>
<dbReference type="Proteomes" id="UP000556700">
    <property type="component" value="Unassembled WGS sequence"/>
</dbReference>
<dbReference type="Gene3D" id="2.60.120.260">
    <property type="entry name" value="Galactose-binding domain-like"/>
    <property type="match status" value="2"/>
</dbReference>
<organism evidence="1 2">
    <name type="scientific">Flavobacterium chungangense</name>
    <dbReference type="NCBI Taxonomy" id="554283"/>
    <lineage>
        <taxon>Bacteria</taxon>
        <taxon>Pseudomonadati</taxon>
        <taxon>Bacteroidota</taxon>
        <taxon>Flavobacteriia</taxon>
        <taxon>Flavobacteriales</taxon>
        <taxon>Flavobacteriaceae</taxon>
        <taxon>Flavobacterium</taxon>
    </lineage>
</organism>
<sequence>MKKIVWIIILIVVGSCARHNEEFQLEVPQDVIKKSNEAKEFVLKALKPKDDFKSKSARCLLDNLRYQKNSSGLRQKTYDKLINEYYKNQDSLLLQMTDIKDEFPEDTESYDVDLMSKKSLLNNIEDSYKTFLECRWNHQISLDTYCQYVLPYKINKEPHTLEWKNNFRNEFIKDNGRSVFQQDITGAASKVHKWLFERKSAFRLHSNEIGLNIPDLSVNTLDKLMFGSCHEISAVGVGYMRALGIPAAIDFAPTYLNTNAGHEWSAVIVDSTHCLPFDITTKEINVIKKDFYFFSKVYRRAYIPVKESHFMQRGNCSFLPEFFNNPFIKDVTNSYTKTSNINIEVVNDFSSKFGYICVFNRRTLSWSPVGWGKIKNGIASFNNVGTGGVYLAVMIEEDGSAPINSSFVLNKNGKVTFLKAKLSALESVKLFRKINSNQFKEDQKDRMIGGVFQGANRLDFKDAINLYNIKKNPGDFFNSIELESKSIQEFKYVRYLSPEKSFGNVGEVEFYQAGSSIPVKGNVIGTVGSFYDNPKTTKEAAFDGSVLTFFDSKFADHSWVGLDLNFKRKISKIRFIARNDMNCVQTGNLYELFYWDDKWISLGKKTAETTSLIYKNVPKNSLLWLRNLSEGNEERIFTYENGKQVWW</sequence>
<evidence type="ECO:0008006" key="3">
    <source>
        <dbReference type="Google" id="ProtNLM"/>
    </source>
</evidence>
<keyword evidence="2" id="KW-1185">Reference proteome</keyword>
<dbReference type="PROSITE" id="PS51257">
    <property type="entry name" value="PROKAR_LIPOPROTEIN"/>
    <property type="match status" value="1"/>
</dbReference>
<protein>
    <recommendedName>
        <fullName evidence="3">Peptide-N(4)-(N-acetyl-beta-glucosaminyl)asparagine amidase</fullName>
    </recommendedName>
</protein>
<proteinExistence type="predicted"/>
<accession>A0A6V6ZE04</accession>
<comment type="caution">
    <text evidence="1">The sequence shown here is derived from an EMBL/GenBank/DDBJ whole genome shotgun (WGS) entry which is preliminary data.</text>
</comment>
<dbReference type="AlphaFoldDB" id="A0A6V6ZE04"/>
<dbReference type="PANTHER" id="PTHR35532:SF5">
    <property type="entry name" value="CARBOHYDRATE-BINDING DOMAIN-CONTAINING PROTEIN"/>
    <property type="match status" value="1"/>
</dbReference>
<dbReference type="EMBL" id="CAIJDO010000326">
    <property type="protein sequence ID" value="CAD0009889.1"/>
    <property type="molecule type" value="Genomic_DNA"/>
</dbReference>
<evidence type="ECO:0000313" key="1">
    <source>
        <dbReference type="EMBL" id="CAD0009889.1"/>
    </source>
</evidence>
<dbReference type="PANTHER" id="PTHR35532">
    <property type="entry name" value="SIMILAR TO POLYHYDROXYALKANOATE DEPOLYMERASE"/>
    <property type="match status" value="1"/>
</dbReference>
<evidence type="ECO:0000313" key="2">
    <source>
        <dbReference type="Proteomes" id="UP000556700"/>
    </source>
</evidence>